<feature type="transmembrane region" description="Helical" evidence="11">
    <location>
        <begin position="12"/>
        <end position="35"/>
    </location>
</feature>
<keyword evidence="13" id="KW-1185">Reference proteome</keyword>
<evidence type="ECO:0000256" key="7">
    <source>
        <dbReference type="ARBA" id="ARBA00022692"/>
    </source>
</evidence>
<reference evidence="12" key="1">
    <citation type="journal article" date="2014" name="Int. J. Syst. Evol. Microbiol.">
        <title>Complete genome sequence of Corynebacterium casei LMG S-19264T (=DSM 44701T), isolated from a smear-ripened cheese.</title>
        <authorList>
            <consortium name="US DOE Joint Genome Institute (JGI-PGF)"/>
            <person name="Walter F."/>
            <person name="Albersmeier A."/>
            <person name="Kalinowski J."/>
            <person name="Ruckert C."/>
        </authorList>
    </citation>
    <scope>NUCLEOTIDE SEQUENCE</scope>
    <source>
        <strain evidence="12">CGMCC 1.12181</strain>
    </source>
</reference>
<evidence type="ECO:0000256" key="2">
    <source>
        <dbReference type="ARBA" id="ARBA00007208"/>
    </source>
</evidence>
<keyword evidence="5" id="KW-1003">Cell membrane</keyword>
<keyword evidence="9 11" id="KW-0472">Membrane</keyword>
<dbReference type="GO" id="GO:0015628">
    <property type="term" value="P:protein secretion by the type II secretion system"/>
    <property type="evidence" value="ECO:0007669"/>
    <property type="project" value="InterPro"/>
</dbReference>
<dbReference type="EMBL" id="BMEO01000001">
    <property type="protein sequence ID" value="GGF85483.1"/>
    <property type="molecule type" value="Genomic_DNA"/>
</dbReference>
<evidence type="ECO:0000256" key="6">
    <source>
        <dbReference type="ARBA" id="ARBA00022519"/>
    </source>
</evidence>
<sequence>MKSSLDRLMGLFKWLLILVFILVILMAVVPMRWYYSYVSDYMRPLVLRDVSGSAIKGRADQLRYDLISLGRAEWLLYPGSLTGIGGRIRVYDQHYDLTFKLKDINQNRARIKHITGYLNWDYLQPYLQFNQGRFDGYWQFNINHMIYTKDSGIERLDGKVTLKDFKLLSPANMSLGEVTIDLETKKTGVIVGTVHSDSDRLMVSGAFYIQPNRWQLNVDIVPKPGYYQLDAALRGVGDPRPGGGRRLNRAGFY</sequence>
<dbReference type="Proteomes" id="UP000605253">
    <property type="component" value="Unassembled WGS sequence"/>
</dbReference>
<evidence type="ECO:0000256" key="1">
    <source>
        <dbReference type="ARBA" id="ARBA00004533"/>
    </source>
</evidence>
<dbReference type="InterPro" id="IPR022792">
    <property type="entry name" value="T2SS_protein-GspN"/>
</dbReference>
<proteinExistence type="inferred from homology"/>
<comment type="caution">
    <text evidence="12">The sequence shown here is derived from an EMBL/GenBank/DDBJ whole genome shotgun (WGS) entry which is preliminary data.</text>
</comment>
<evidence type="ECO:0000256" key="9">
    <source>
        <dbReference type="ARBA" id="ARBA00023136"/>
    </source>
</evidence>
<keyword evidence="11" id="KW-1133">Transmembrane helix</keyword>
<evidence type="ECO:0000256" key="8">
    <source>
        <dbReference type="ARBA" id="ARBA00022927"/>
    </source>
</evidence>
<gene>
    <name evidence="12" type="ORF">GCM10011365_03120</name>
</gene>
<keyword evidence="4" id="KW-0813">Transport</keyword>
<dbReference type="GO" id="GO:0005886">
    <property type="term" value="C:plasma membrane"/>
    <property type="evidence" value="ECO:0007669"/>
    <property type="project" value="UniProtKB-SubCell"/>
</dbReference>
<dbReference type="RefSeq" id="WP_188363904.1">
    <property type="nucleotide sequence ID" value="NZ_BAABJF010000011.1"/>
</dbReference>
<organism evidence="12 13">
    <name type="scientific">Marinicella pacifica</name>
    <dbReference type="NCBI Taxonomy" id="1171543"/>
    <lineage>
        <taxon>Bacteria</taxon>
        <taxon>Pseudomonadati</taxon>
        <taxon>Pseudomonadota</taxon>
        <taxon>Gammaproteobacteria</taxon>
        <taxon>Lysobacterales</taxon>
        <taxon>Marinicellaceae</taxon>
        <taxon>Marinicella</taxon>
    </lineage>
</organism>
<dbReference type="GO" id="GO:0015627">
    <property type="term" value="C:type II protein secretion system complex"/>
    <property type="evidence" value="ECO:0007669"/>
    <property type="project" value="InterPro"/>
</dbReference>
<comment type="similarity">
    <text evidence="2">Belongs to the GSP N family.</text>
</comment>
<evidence type="ECO:0000256" key="4">
    <source>
        <dbReference type="ARBA" id="ARBA00022448"/>
    </source>
</evidence>
<evidence type="ECO:0000256" key="11">
    <source>
        <dbReference type="SAM" id="Phobius"/>
    </source>
</evidence>
<keyword evidence="6" id="KW-0997">Cell inner membrane</keyword>
<evidence type="ECO:0000256" key="3">
    <source>
        <dbReference type="ARBA" id="ARBA00021563"/>
    </source>
</evidence>
<keyword evidence="8" id="KW-0653">Protein transport</keyword>
<comment type="subcellular location">
    <subcellularLocation>
        <location evidence="1">Cell inner membrane</location>
    </subcellularLocation>
</comment>
<accession>A0A917FIG0</accession>
<name>A0A917FIG0_9GAMM</name>
<dbReference type="AlphaFoldDB" id="A0A917FIG0"/>
<reference evidence="12" key="2">
    <citation type="submission" date="2020-09" db="EMBL/GenBank/DDBJ databases">
        <authorList>
            <person name="Sun Q."/>
            <person name="Zhou Y."/>
        </authorList>
    </citation>
    <scope>NUCLEOTIDE SEQUENCE</scope>
    <source>
        <strain evidence="12">CGMCC 1.12181</strain>
    </source>
</reference>
<dbReference type="Pfam" id="PF01203">
    <property type="entry name" value="T2SSN"/>
    <property type="match status" value="1"/>
</dbReference>
<evidence type="ECO:0000256" key="10">
    <source>
        <dbReference type="ARBA" id="ARBA00030772"/>
    </source>
</evidence>
<evidence type="ECO:0000313" key="12">
    <source>
        <dbReference type="EMBL" id="GGF85483.1"/>
    </source>
</evidence>
<evidence type="ECO:0000313" key="13">
    <source>
        <dbReference type="Proteomes" id="UP000605253"/>
    </source>
</evidence>
<protein>
    <recommendedName>
        <fullName evidence="3">Type II secretion system protein N</fullName>
    </recommendedName>
    <alternativeName>
        <fullName evidence="10">General secretion pathway protein N</fullName>
    </alternativeName>
</protein>
<evidence type="ECO:0000256" key="5">
    <source>
        <dbReference type="ARBA" id="ARBA00022475"/>
    </source>
</evidence>
<keyword evidence="7 11" id="KW-0812">Transmembrane</keyword>